<comment type="caution">
    <text evidence="1">The sequence shown here is derived from an EMBL/GenBank/DDBJ whole genome shotgun (WGS) entry which is preliminary data.</text>
</comment>
<protein>
    <recommendedName>
        <fullName evidence="3">DUF697 domain-containing protein</fullName>
    </recommendedName>
</protein>
<keyword evidence="2" id="KW-1185">Reference proteome</keyword>
<proteinExistence type="predicted"/>
<organism evidence="1 2">
    <name type="scientific">Zemynaea arenosa</name>
    <dbReference type="NCBI Taxonomy" id="2561931"/>
    <lineage>
        <taxon>Bacteria</taxon>
        <taxon>Pseudomonadati</taxon>
        <taxon>Pseudomonadota</taxon>
        <taxon>Betaproteobacteria</taxon>
        <taxon>Burkholderiales</taxon>
        <taxon>Oxalobacteraceae</taxon>
        <taxon>Telluria group</taxon>
        <taxon>Zemynaea</taxon>
    </lineage>
</organism>
<dbReference type="AlphaFoldDB" id="A0A4Y9SW23"/>
<sequence>MQKDNKDNWTLVPKTEAEVAALRERCRGIVRRRAALAAGVSAVPIPGVDVVSDVALFTRLVEEINRSFGLTEAEIGRWQPEIRVMAYRAAAGVGGMLVGRLVTKELVLKILAKSGAKLAAKTTAKVVPLAGSIASAAIGFAVFRQMGYQHVEACAEVARQLLVAKTG</sequence>
<evidence type="ECO:0008006" key="3">
    <source>
        <dbReference type="Google" id="ProtNLM"/>
    </source>
</evidence>
<evidence type="ECO:0000313" key="1">
    <source>
        <dbReference type="EMBL" id="TFW29414.1"/>
    </source>
</evidence>
<reference evidence="1 2" key="1">
    <citation type="submission" date="2019-03" db="EMBL/GenBank/DDBJ databases">
        <title>Draft Genome Sequence of Massilia arenosa sp. nov., a Novel Massilia Species Isolated from a Sandy-loam Maize Soil.</title>
        <authorList>
            <person name="Raths R."/>
            <person name="Peta V."/>
            <person name="Bucking H."/>
        </authorList>
    </citation>
    <scope>NUCLEOTIDE SEQUENCE [LARGE SCALE GENOMIC DNA]</scope>
    <source>
        <strain evidence="1 2">MC02</strain>
    </source>
</reference>
<accession>A0A4Y9SW23</accession>
<gene>
    <name evidence="1" type="ORF">E4L96_01525</name>
</gene>
<dbReference type="Proteomes" id="UP000298438">
    <property type="component" value="Unassembled WGS sequence"/>
</dbReference>
<name>A0A4Y9SW23_9BURK</name>
<dbReference type="EMBL" id="SPVF01000018">
    <property type="protein sequence ID" value="TFW29414.1"/>
    <property type="molecule type" value="Genomic_DNA"/>
</dbReference>
<evidence type="ECO:0000313" key="2">
    <source>
        <dbReference type="Proteomes" id="UP000298438"/>
    </source>
</evidence>
<dbReference type="RefSeq" id="WP_135205479.1">
    <property type="nucleotide sequence ID" value="NZ_SPVF01000018.1"/>
</dbReference>
<dbReference type="OrthoDB" id="2646363at2"/>